<evidence type="ECO:0000313" key="3">
    <source>
        <dbReference type="Proteomes" id="UP000332933"/>
    </source>
</evidence>
<dbReference type="GO" id="GO:0015074">
    <property type="term" value="P:DNA integration"/>
    <property type="evidence" value="ECO:0007669"/>
    <property type="project" value="InterPro"/>
</dbReference>
<dbReference type="EMBL" id="CAADRA010007066">
    <property type="protein sequence ID" value="VFT98966.1"/>
    <property type="molecule type" value="Genomic_DNA"/>
</dbReference>
<dbReference type="GO" id="GO:0006310">
    <property type="term" value="P:DNA recombination"/>
    <property type="evidence" value="ECO:0007669"/>
    <property type="project" value="InterPro"/>
</dbReference>
<accession>A0A485LKG6</accession>
<gene>
    <name evidence="2" type="primary">Aste57867_22302</name>
    <name evidence="1" type="ORF">As57867_022232</name>
    <name evidence="2" type="ORF">ASTE57867_22302</name>
</gene>
<dbReference type="PANTHER" id="PTHR34605:SF4">
    <property type="entry name" value="DNA ADENINE METHYLTRANSFERASE"/>
    <property type="match status" value="1"/>
</dbReference>
<dbReference type="PANTHER" id="PTHR34605">
    <property type="entry name" value="PHAGE_INTEGRASE DOMAIN-CONTAINING PROTEIN"/>
    <property type="match status" value="1"/>
</dbReference>
<reference evidence="2 3" key="1">
    <citation type="submission" date="2019-03" db="EMBL/GenBank/DDBJ databases">
        <authorList>
            <person name="Gaulin E."/>
            <person name="Dumas B."/>
        </authorList>
    </citation>
    <scope>NUCLEOTIDE SEQUENCE [LARGE SCALE GENOMIC DNA]</scope>
    <source>
        <strain evidence="2">CBS 568.67</strain>
    </source>
</reference>
<dbReference type="OrthoDB" id="79176at2759"/>
<sequence>MSVKDLVPQNTQKAKSTAVNSFKRFLSDQHVALDHVLHHLQADMTGEIIKGVMDKFGMYLVTLVGRDGSPLSGNTIGSYYRHTKLWLLELYPGIRPQVDRMLLQMSSTIERHVQSRDDGGFVNRAPACTKEDLKAMMSYLYTTANNTTAYLDATLLCLMWHLLGRASDLSMLQKSNLSRGPSSMFLRLMRLKTADEHGLTIFPDRTFETCPITAVAIALAVQQSPCVAVLPHLPSSVETNFVAKTAAVDQGLALIDYLDCERSDGEVVDVVATMTAQQSSKQSPVRKSPGIHAHVNRVLSRILKPSGVEVSLTSHSFRRGGAQHANGSSEISLQWIFDRGAWSMSSTNKGFSYVFNTTKEDQMVAKMLSGWEPRSEVTILDLKTFDKQTQVVVGPALKALRKLRNDGSLDASSHRLEQLLTSGVIIDPTPPTMRMIPDKKMTN</sequence>
<dbReference type="Proteomes" id="UP000332933">
    <property type="component" value="Unassembled WGS sequence"/>
</dbReference>
<keyword evidence="3" id="KW-1185">Reference proteome</keyword>
<organism evidence="2 3">
    <name type="scientific">Aphanomyces stellatus</name>
    <dbReference type="NCBI Taxonomy" id="120398"/>
    <lineage>
        <taxon>Eukaryota</taxon>
        <taxon>Sar</taxon>
        <taxon>Stramenopiles</taxon>
        <taxon>Oomycota</taxon>
        <taxon>Saprolegniomycetes</taxon>
        <taxon>Saprolegniales</taxon>
        <taxon>Verrucalvaceae</taxon>
        <taxon>Aphanomyces</taxon>
    </lineage>
</organism>
<protein>
    <submittedName>
        <fullName evidence="2">Aste57867_22302 protein</fullName>
    </submittedName>
</protein>
<name>A0A485LKG6_9STRA</name>
<dbReference type="Gene3D" id="1.10.443.10">
    <property type="entry name" value="Intergrase catalytic core"/>
    <property type="match status" value="1"/>
</dbReference>
<dbReference type="InterPro" id="IPR052925">
    <property type="entry name" value="Phage_Integrase-like_Recomb"/>
</dbReference>
<dbReference type="GO" id="GO:0003677">
    <property type="term" value="F:DNA binding"/>
    <property type="evidence" value="ECO:0007669"/>
    <property type="project" value="InterPro"/>
</dbReference>
<dbReference type="InterPro" id="IPR013762">
    <property type="entry name" value="Integrase-like_cat_sf"/>
</dbReference>
<evidence type="ECO:0000313" key="2">
    <source>
        <dbReference type="EMBL" id="VFT98966.1"/>
    </source>
</evidence>
<proteinExistence type="predicted"/>
<dbReference type="EMBL" id="VJMH01007040">
    <property type="protein sequence ID" value="KAF0685859.1"/>
    <property type="molecule type" value="Genomic_DNA"/>
</dbReference>
<dbReference type="AlphaFoldDB" id="A0A485LKG6"/>
<reference evidence="1" key="2">
    <citation type="submission" date="2019-06" db="EMBL/GenBank/DDBJ databases">
        <title>Genomics analysis of Aphanomyces spp. identifies a new class of oomycete effector associated with host adaptation.</title>
        <authorList>
            <person name="Gaulin E."/>
        </authorList>
    </citation>
    <scope>NUCLEOTIDE SEQUENCE</scope>
    <source>
        <strain evidence="1">CBS 578.67</strain>
    </source>
</reference>
<evidence type="ECO:0000313" key="1">
    <source>
        <dbReference type="EMBL" id="KAF0685859.1"/>
    </source>
</evidence>